<keyword evidence="12" id="KW-0251">Elongation factor</keyword>
<dbReference type="InterPro" id="IPR023459">
    <property type="entry name" value="Tscrpt_elong_fac_GreA/B_fam"/>
</dbReference>
<dbReference type="InterPro" id="IPR022691">
    <property type="entry name" value="Tscrpt_elong_fac_GreA/B_N"/>
</dbReference>
<evidence type="ECO:0000313" key="12">
    <source>
        <dbReference type="EMBL" id="RFM34889.1"/>
    </source>
</evidence>
<evidence type="ECO:0000256" key="3">
    <source>
        <dbReference type="ARBA" id="ARBA00023015"/>
    </source>
</evidence>
<dbReference type="InterPro" id="IPR006359">
    <property type="entry name" value="Tscrpt_elong_fac_GreA"/>
</dbReference>
<feature type="domain" description="Transcription elongation factor GreA/GreB N-terminal" evidence="11">
    <location>
        <begin position="5"/>
        <end position="75"/>
    </location>
</feature>
<dbReference type="InterPro" id="IPR028624">
    <property type="entry name" value="Tscrpt_elong_fac_GreA/B"/>
</dbReference>
<dbReference type="PROSITE" id="PS00829">
    <property type="entry name" value="GREAB_1"/>
    <property type="match status" value="1"/>
</dbReference>
<dbReference type="PROSITE" id="PS00830">
    <property type="entry name" value="GREAB_2"/>
    <property type="match status" value="1"/>
</dbReference>
<dbReference type="InterPro" id="IPR036953">
    <property type="entry name" value="GreA/GreB_C_sf"/>
</dbReference>
<gene>
    <name evidence="8" type="primary">greA</name>
    <name evidence="12" type="ORF">DXN04_11725</name>
</gene>
<comment type="similarity">
    <text evidence="1 8 9">Belongs to the GreA/GreB family.</text>
</comment>
<evidence type="ECO:0000256" key="2">
    <source>
        <dbReference type="ARBA" id="ARBA00013729"/>
    </source>
</evidence>
<dbReference type="GO" id="GO:0070063">
    <property type="term" value="F:RNA polymerase binding"/>
    <property type="evidence" value="ECO:0007669"/>
    <property type="project" value="InterPro"/>
</dbReference>
<feature type="domain" description="Transcription elongation factor GreA/GreB C-terminal" evidence="10">
    <location>
        <begin position="83"/>
        <end position="155"/>
    </location>
</feature>
<keyword evidence="13" id="KW-1185">Reference proteome</keyword>
<dbReference type="RefSeq" id="WP_116853545.1">
    <property type="nucleotide sequence ID" value="NZ_QTJV01000003.1"/>
</dbReference>
<evidence type="ECO:0000259" key="10">
    <source>
        <dbReference type="Pfam" id="PF01272"/>
    </source>
</evidence>
<dbReference type="InterPro" id="IPR001437">
    <property type="entry name" value="Tscrpt_elong_fac_GreA/B_C"/>
</dbReference>
<dbReference type="NCBIfam" id="TIGR01462">
    <property type="entry name" value="greA"/>
    <property type="match status" value="1"/>
</dbReference>
<evidence type="ECO:0000256" key="8">
    <source>
        <dbReference type="HAMAP-Rule" id="MF_00105"/>
    </source>
</evidence>
<dbReference type="HAMAP" id="MF_00105">
    <property type="entry name" value="GreA_GreB"/>
    <property type="match status" value="1"/>
</dbReference>
<dbReference type="PIRSF" id="PIRSF006092">
    <property type="entry name" value="GreA_GreB"/>
    <property type="match status" value="1"/>
</dbReference>
<dbReference type="GO" id="GO:0032784">
    <property type="term" value="P:regulation of DNA-templated transcription elongation"/>
    <property type="evidence" value="ECO:0007669"/>
    <property type="project" value="UniProtKB-UniRule"/>
</dbReference>
<dbReference type="OrthoDB" id="9808774at2"/>
<dbReference type="Proteomes" id="UP000261174">
    <property type="component" value="Unassembled WGS sequence"/>
</dbReference>
<dbReference type="FunFam" id="3.10.50.30:FF:000001">
    <property type="entry name" value="Transcription elongation factor GreA"/>
    <property type="match status" value="1"/>
</dbReference>
<dbReference type="NCBIfam" id="NF001263">
    <property type="entry name" value="PRK00226.1-4"/>
    <property type="match status" value="1"/>
</dbReference>
<evidence type="ECO:0000259" key="11">
    <source>
        <dbReference type="Pfam" id="PF03449"/>
    </source>
</evidence>
<dbReference type="PANTHER" id="PTHR30437">
    <property type="entry name" value="TRANSCRIPTION ELONGATION FACTOR GREA"/>
    <property type="match status" value="1"/>
</dbReference>
<dbReference type="Gene3D" id="1.10.287.180">
    <property type="entry name" value="Transcription elongation factor, GreA/GreB, N-terminal domain"/>
    <property type="match status" value="1"/>
</dbReference>
<accession>A0A3E1P3W9</accession>
<dbReference type="SUPFAM" id="SSF54534">
    <property type="entry name" value="FKBP-like"/>
    <property type="match status" value="1"/>
</dbReference>
<evidence type="ECO:0000256" key="4">
    <source>
        <dbReference type="ARBA" id="ARBA00023125"/>
    </source>
</evidence>
<keyword evidence="3 8" id="KW-0805">Transcription regulation</keyword>
<organism evidence="12 13">
    <name type="scientific">Chitinophaga silvisoli</name>
    <dbReference type="NCBI Taxonomy" id="2291814"/>
    <lineage>
        <taxon>Bacteria</taxon>
        <taxon>Pseudomonadati</taxon>
        <taxon>Bacteroidota</taxon>
        <taxon>Chitinophagia</taxon>
        <taxon>Chitinophagales</taxon>
        <taxon>Chitinophagaceae</taxon>
        <taxon>Chitinophaga</taxon>
    </lineage>
</organism>
<dbReference type="Pfam" id="PF03449">
    <property type="entry name" value="GreA_GreB_N"/>
    <property type="match status" value="1"/>
</dbReference>
<proteinExistence type="inferred from homology"/>
<dbReference type="GO" id="GO:0006354">
    <property type="term" value="P:DNA-templated transcription elongation"/>
    <property type="evidence" value="ECO:0007669"/>
    <property type="project" value="TreeGrafter"/>
</dbReference>
<keyword evidence="5 8" id="KW-0804">Transcription</keyword>
<dbReference type="Pfam" id="PF01272">
    <property type="entry name" value="GreA_GreB"/>
    <property type="match status" value="1"/>
</dbReference>
<dbReference type="EMBL" id="QTJV01000003">
    <property type="protein sequence ID" value="RFM34889.1"/>
    <property type="molecule type" value="Genomic_DNA"/>
</dbReference>
<evidence type="ECO:0000256" key="6">
    <source>
        <dbReference type="ARBA" id="ARBA00024916"/>
    </source>
</evidence>
<dbReference type="AlphaFoldDB" id="A0A3E1P3W9"/>
<dbReference type="InterPro" id="IPR036805">
    <property type="entry name" value="Tscrpt_elong_fac_GreA/B_N_sf"/>
</dbReference>
<sequence>MSGINYVTKETLDQMREELNFLKTKGRAEIARAIAEAREKGDLKENAEYDAAKEAQGLHEAKLATLENAIATARVVEADSIDTSKVSILCKVTITNIGLKKTVTYQLVSEKEADLKANKISVTSPIGKGLLGKVVGEVAEITTPNGITKLRVDNITI</sequence>
<dbReference type="Gene3D" id="3.10.50.30">
    <property type="entry name" value="Transcription elongation factor, GreA/GreB, C-terminal domain"/>
    <property type="match status" value="1"/>
</dbReference>
<evidence type="ECO:0000313" key="13">
    <source>
        <dbReference type="Proteomes" id="UP000261174"/>
    </source>
</evidence>
<reference evidence="12 13" key="1">
    <citation type="submission" date="2018-08" db="EMBL/GenBank/DDBJ databases">
        <title>Chitinophaga sp. K20C18050901, a novel bacterium isolated from forest soil.</title>
        <authorList>
            <person name="Wang C."/>
        </authorList>
    </citation>
    <scope>NUCLEOTIDE SEQUENCE [LARGE SCALE GENOMIC DNA]</scope>
    <source>
        <strain evidence="12 13">K20C18050901</strain>
    </source>
</reference>
<comment type="function">
    <text evidence="6 8 9">Necessary for efficient RNA polymerase transcription elongation past template-encoded arresting sites. The arresting sites in DNA have the property of trapping a certain fraction of elongating RNA polymerases that pass through, resulting in locked ternary complexes. Cleavage of the nascent transcript by cleavage factors such as GreA or GreB allows the resumption of elongation from the new 3'terminus. GreA releases sequences of 2 to 3 nucleotides.</text>
</comment>
<evidence type="ECO:0000256" key="1">
    <source>
        <dbReference type="ARBA" id="ARBA00008213"/>
    </source>
</evidence>
<dbReference type="FunFam" id="1.10.287.180:FF:000001">
    <property type="entry name" value="Transcription elongation factor GreA"/>
    <property type="match status" value="1"/>
</dbReference>
<keyword evidence="12" id="KW-0648">Protein biosynthesis</keyword>
<evidence type="ECO:0000256" key="7">
    <source>
        <dbReference type="ARBA" id="ARBA00030776"/>
    </source>
</evidence>
<protein>
    <recommendedName>
        <fullName evidence="2 8">Transcription elongation factor GreA</fullName>
    </recommendedName>
    <alternativeName>
        <fullName evidence="7 8">Transcript cleavage factor GreA</fullName>
    </alternativeName>
</protein>
<keyword evidence="4 8" id="KW-0238">DNA-binding</keyword>
<evidence type="ECO:0000256" key="9">
    <source>
        <dbReference type="RuleBase" id="RU000556"/>
    </source>
</evidence>
<evidence type="ECO:0000256" key="5">
    <source>
        <dbReference type="ARBA" id="ARBA00023163"/>
    </source>
</evidence>
<dbReference type="GO" id="GO:0003746">
    <property type="term" value="F:translation elongation factor activity"/>
    <property type="evidence" value="ECO:0007669"/>
    <property type="project" value="UniProtKB-KW"/>
</dbReference>
<name>A0A3E1P3W9_9BACT</name>
<dbReference type="GO" id="GO:0003677">
    <property type="term" value="F:DNA binding"/>
    <property type="evidence" value="ECO:0007669"/>
    <property type="project" value="UniProtKB-UniRule"/>
</dbReference>
<dbReference type="SUPFAM" id="SSF46557">
    <property type="entry name" value="GreA transcript cleavage protein, N-terminal domain"/>
    <property type="match status" value="1"/>
</dbReference>
<dbReference type="InterPro" id="IPR018151">
    <property type="entry name" value="TF_GreA/GreB_CS"/>
</dbReference>
<comment type="caution">
    <text evidence="12">The sequence shown here is derived from an EMBL/GenBank/DDBJ whole genome shotgun (WGS) entry which is preliminary data.</text>
</comment>
<dbReference type="PANTHER" id="PTHR30437:SF4">
    <property type="entry name" value="TRANSCRIPTION ELONGATION FACTOR GREA"/>
    <property type="match status" value="1"/>
</dbReference>